<feature type="region of interest" description="Disordered" evidence="4">
    <location>
        <begin position="730"/>
        <end position="763"/>
    </location>
</feature>
<dbReference type="AlphaFoldDB" id="A0A1E4SR97"/>
<evidence type="ECO:0000256" key="2">
    <source>
        <dbReference type="ARBA" id="ARBA00022490"/>
    </source>
</evidence>
<evidence type="ECO:0000256" key="1">
    <source>
        <dbReference type="ARBA" id="ARBA00004245"/>
    </source>
</evidence>
<evidence type="ECO:0000313" key="6">
    <source>
        <dbReference type="Proteomes" id="UP000094285"/>
    </source>
</evidence>
<evidence type="ECO:0000256" key="4">
    <source>
        <dbReference type="SAM" id="MobiDB-lite"/>
    </source>
</evidence>
<dbReference type="PANTHER" id="PTHR24107">
    <property type="entry name" value="YNEIN REGULATORY COMPLEX SUBUNIT 5"/>
    <property type="match status" value="1"/>
</dbReference>
<feature type="region of interest" description="Disordered" evidence="4">
    <location>
        <begin position="62"/>
        <end position="210"/>
    </location>
</feature>
<evidence type="ECO:0000313" key="5">
    <source>
        <dbReference type="EMBL" id="ODV82024.1"/>
    </source>
</evidence>
<dbReference type="SUPFAM" id="SSF52047">
    <property type="entry name" value="RNI-like"/>
    <property type="match status" value="1"/>
</dbReference>
<reference evidence="6" key="1">
    <citation type="submission" date="2016-05" db="EMBL/GenBank/DDBJ databases">
        <title>Comparative genomics of biotechnologically important yeasts.</title>
        <authorList>
            <consortium name="DOE Joint Genome Institute"/>
            <person name="Riley R."/>
            <person name="Haridas S."/>
            <person name="Wolfe K.H."/>
            <person name="Lopes M.R."/>
            <person name="Hittinger C.T."/>
            <person name="Goker M."/>
            <person name="Salamov A."/>
            <person name="Wisecaver J."/>
            <person name="Long T.M."/>
            <person name="Aerts A.L."/>
            <person name="Barry K."/>
            <person name="Choi C."/>
            <person name="Clum A."/>
            <person name="Coughlan A.Y."/>
            <person name="Deshpande S."/>
            <person name="Douglass A.P."/>
            <person name="Hanson S.J."/>
            <person name="Klenk H.-P."/>
            <person name="Labutti K."/>
            <person name="Lapidus A."/>
            <person name="Lindquist E."/>
            <person name="Lipzen A."/>
            <person name="Meier-Kolthoff J.P."/>
            <person name="Ohm R.A."/>
            <person name="Otillar R.P."/>
            <person name="Pangilinan J."/>
            <person name="Peng Y."/>
            <person name="Rokas A."/>
            <person name="Rosa C.A."/>
            <person name="Scheuner C."/>
            <person name="Sibirny A.A."/>
            <person name="Slot J.C."/>
            <person name="Stielow J.B."/>
            <person name="Sun H."/>
            <person name="Kurtzman C.P."/>
            <person name="Blackwell M."/>
            <person name="Grigoriev I.V."/>
            <person name="Jeffries T.W."/>
        </authorList>
    </citation>
    <scope>NUCLEOTIDE SEQUENCE [LARGE SCALE GENOMIC DNA]</scope>
    <source>
        <strain evidence="6">NRRL Y-17324</strain>
    </source>
</reference>
<accession>A0A1E4SR97</accession>
<dbReference type="Gene3D" id="3.80.10.10">
    <property type="entry name" value="Ribonuclease Inhibitor"/>
    <property type="match status" value="2"/>
</dbReference>
<comment type="subcellular location">
    <subcellularLocation>
        <location evidence="1">Cytoplasm</location>
        <location evidence="1">Cytoskeleton</location>
    </subcellularLocation>
</comment>
<sequence>MTNKEEPKAPDGSSFDLGAIRDIIENDSYLKGVKNTDVDWFLRESTVTMPLSDSLASISEKPKAKPVHNSNSLVSTTHLNTGISNSNEHNISKSKPSEPTVLSENIASSPPATPVETVGSEFSRRRKSSVSSMGSAGSTGGFFSKLKGKLGHKPEPIPKQSLFKDNYDISSNGPASTGTNRTSYDQESQAPNLQTTLHRTMSTPNSARDCADPRLNDYIKFYKQQPMRRRSSVSRASLQGELPSALINGIENPTYNKPASPEPAASSKFSSFLRKRSTTIFKELKPLKRVAFHSSTFLIDPPQQIPSRNPRKGNVEVLPGGVIKVNPLSEEDKLAIEKSQMGHGGGIVVGGSYSLGSKEVDSSVKTQTPHPSTTENNSAEDPVVDKHAKLLGIDKPMISHSNHHSTTQVKKMALDLMYTRCCHLREILPIPAMLKQIPKGSMAPLPILQLRNPTPTLVEIQTFADFIRIAPIICVSLDGVSLTFQMFKIVLSAMSAKTQLLKLSLRNTPIDNDGWSLLCWFLSRNKTLDKLDITQCPSLSVNVLKKKKKKGNEKTDEEQRMTCNKDNRSDMDWSLLVATLVARGGIGELILTGCCINDLDVFENLIKLAVLIKTIRLGLAYNQLNPKHFKIVVHNWLFEKFAAGLDLGYNDFLSNCMNKILLDYSKTPTFEAKLAKSSLAFISLNSTNLLFTDSFKQVVETIFLRLPNLKYLDFSNNQRLFGTLNHNLSSDGSTTTTSSLSSSLTDADSDPLSEKSTSRTNSDSLSEESITAYFTSKLPMFPKLVRLHLENNNFSDDSISSIAKVLPFCKYLGYFSLSGNKLDYSSLSSLIQAIKNSKSIITLDCDLDGFPDYFKEKIGLYTMRNMEKLLYKKEDSLDEAVFDSESLTEQLNIILDMKSKQKLDLKSTEVVTFINRAKNIRNELKVAIDELLKLQLKSELNLEGKETLIKFIFIDSSIEKGLQLIDNSLVETNSELIPSVIVSAEDEKNKYSLIQEKNNQITEAATGLDLPHNGGIPSSISPLNMSRSNSRSNLQYLNREEGSMLKLSRLHDYHIPNSDSADFFESLVGLSGEEIREKLMSVDFSDLDKIIEYLEQLKTKGITLEAVFNLTEQQQQEQEQDPFTDGTINDAYDQVLNILAKK</sequence>
<feature type="region of interest" description="Disordered" evidence="4">
    <location>
        <begin position="358"/>
        <end position="383"/>
    </location>
</feature>
<dbReference type="EMBL" id="KV453909">
    <property type="protein sequence ID" value="ODV82024.1"/>
    <property type="molecule type" value="Genomic_DNA"/>
</dbReference>
<feature type="non-terminal residue" evidence="5">
    <location>
        <position position="1142"/>
    </location>
</feature>
<dbReference type="GeneID" id="30982532"/>
<dbReference type="InterPro" id="IPR032675">
    <property type="entry name" value="LRR_dom_sf"/>
</dbReference>
<evidence type="ECO:0000256" key="3">
    <source>
        <dbReference type="ARBA" id="ARBA00023212"/>
    </source>
</evidence>
<dbReference type="OrthoDB" id="8436363at2759"/>
<dbReference type="RefSeq" id="XP_020067146.1">
    <property type="nucleotide sequence ID" value="XM_020208395.1"/>
</dbReference>
<feature type="compositionally biased region" description="Low complexity" evidence="4">
    <location>
        <begin position="129"/>
        <end position="145"/>
    </location>
</feature>
<dbReference type="SMART" id="SM00368">
    <property type="entry name" value="LRR_RI"/>
    <property type="match status" value="2"/>
</dbReference>
<gene>
    <name evidence="5" type="ORF">CANTADRAFT_31348</name>
</gene>
<feature type="compositionally biased region" description="Low complexity" evidence="4">
    <location>
        <begin position="730"/>
        <end position="746"/>
    </location>
</feature>
<dbReference type="Proteomes" id="UP000094285">
    <property type="component" value="Unassembled WGS sequence"/>
</dbReference>
<feature type="compositionally biased region" description="Polar residues" evidence="4">
    <location>
        <begin position="68"/>
        <end position="89"/>
    </location>
</feature>
<proteinExistence type="predicted"/>
<dbReference type="STRING" id="984487.A0A1E4SR97"/>
<name>A0A1E4SR97_9ASCO</name>
<feature type="compositionally biased region" description="Polar residues" evidence="4">
    <location>
        <begin position="363"/>
        <end position="379"/>
    </location>
</feature>
<dbReference type="PANTHER" id="PTHR24107:SF2">
    <property type="entry name" value="NLR FAMILY CARD DOMAIN CONTAINING 3"/>
    <property type="match status" value="1"/>
</dbReference>
<organism evidence="5 6">
    <name type="scientific">Suhomyces tanzawaensis NRRL Y-17324</name>
    <dbReference type="NCBI Taxonomy" id="984487"/>
    <lineage>
        <taxon>Eukaryota</taxon>
        <taxon>Fungi</taxon>
        <taxon>Dikarya</taxon>
        <taxon>Ascomycota</taxon>
        <taxon>Saccharomycotina</taxon>
        <taxon>Pichiomycetes</taxon>
        <taxon>Debaryomycetaceae</taxon>
        <taxon>Suhomyces</taxon>
    </lineage>
</organism>
<keyword evidence="3" id="KW-0206">Cytoskeleton</keyword>
<keyword evidence="6" id="KW-1185">Reference proteome</keyword>
<feature type="compositionally biased region" description="Polar residues" evidence="4">
    <location>
        <begin position="100"/>
        <end position="110"/>
    </location>
</feature>
<protein>
    <submittedName>
        <fullName evidence="5">RNI-like protein</fullName>
    </submittedName>
</protein>
<dbReference type="InterPro" id="IPR052410">
    <property type="entry name" value="DRC5"/>
</dbReference>
<dbReference type="GO" id="GO:0005856">
    <property type="term" value="C:cytoskeleton"/>
    <property type="evidence" value="ECO:0007669"/>
    <property type="project" value="UniProtKB-SubCell"/>
</dbReference>
<keyword evidence="2" id="KW-0963">Cytoplasm</keyword>
<feature type="compositionally biased region" description="Polar residues" evidence="4">
    <location>
        <begin position="168"/>
        <end position="206"/>
    </location>
</feature>